<dbReference type="KEGG" id="hhd:HBHAL_2556"/>
<sequence length="52" mass="6153">MQHPSSKLDYLIVYLETLSKIKSGDEETYPAWVNEKMQQTCEKIEDLSKQLY</sequence>
<dbReference type="STRING" id="866895.HBHAL_2556"/>
<name>I0JL82_HALH3</name>
<protein>
    <submittedName>
        <fullName evidence="1">Uncharacterized protein</fullName>
    </submittedName>
</protein>
<organism evidence="1 2">
    <name type="scientific">Halobacillus halophilus (strain ATCC 35676 / DSM 2266 / JCM 20832 / KCTC 3685 / LMG 17431 / NBRC 102448 / NCIMB 2269)</name>
    <name type="common">Sporosarcina halophila</name>
    <dbReference type="NCBI Taxonomy" id="866895"/>
    <lineage>
        <taxon>Bacteria</taxon>
        <taxon>Bacillati</taxon>
        <taxon>Bacillota</taxon>
        <taxon>Bacilli</taxon>
        <taxon>Bacillales</taxon>
        <taxon>Bacillaceae</taxon>
        <taxon>Halobacillus</taxon>
    </lineage>
</organism>
<keyword evidence="2" id="KW-1185">Reference proteome</keyword>
<dbReference type="Proteomes" id="UP000007397">
    <property type="component" value="Chromosome"/>
</dbReference>
<dbReference type="AlphaFoldDB" id="I0JL82"/>
<reference evidence="1 2" key="1">
    <citation type="journal article" date="2013" name="Environ. Microbiol.">
        <title>Chloride and organic osmolytes: a hybrid strategy to cope with elevated salinities by the moderately halophilic, chloride-dependent bacterium Halobacillus halophilus.</title>
        <authorList>
            <person name="Saum S.H."/>
            <person name="Pfeiffer F."/>
            <person name="Palm P."/>
            <person name="Rampp M."/>
            <person name="Schuster S.C."/>
            <person name="Muller V."/>
            <person name="Oesterhelt D."/>
        </authorList>
    </citation>
    <scope>NUCLEOTIDE SEQUENCE [LARGE SCALE GENOMIC DNA]</scope>
    <source>
        <strain evidence="2">ATCC 35676 / DSM 2266 / JCM 20832 / KCTC 3685 / LMG 17431 / NBRC 102448 / NCIMB 2269</strain>
    </source>
</reference>
<evidence type="ECO:0000313" key="1">
    <source>
        <dbReference type="EMBL" id="CCG44902.1"/>
    </source>
</evidence>
<dbReference type="EMBL" id="HE717023">
    <property type="protein sequence ID" value="CCG44902.1"/>
    <property type="molecule type" value="Genomic_DNA"/>
</dbReference>
<proteinExistence type="predicted"/>
<gene>
    <name evidence="1" type="ordered locus">HBHAL_2556</name>
</gene>
<dbReference type="RefSeq" id="WP_014642798.1">
    <property type="nucleotide sequence ID" value="NC_017668.1"/>
</dbReference>
<evidence type="ECO:0000313" key="2">
    <source>
        <dbReference type="Proteomes" id="UP000007397"/>
    </source>
</evidence>
<dbReference type="PATRIC" id="fig|866895.3.peg.1572"/>
<accession>I0JL82</accession>
<dbReference type="HOGENOM" id="CLU_3080481_0_0_9"/>